<dbReference type="GO" id="GO:0160147">
    <property type="term" value="F:tRNA pseudouridine(38-40) synthase activity"/>
    <property type="evidence" value="ECO:0007669"/>
    <property type="project" value="UniProtKB-EC"/>
</dbReference>
<evidence type="ECO:0000259" key="6">
    <source>
        <dbReference type="Pfam" id="PF01416"/>
    </source>
</evidence>
<dbReference type="SUPFAM" id="SSF55120">
    <property type="entry name" value="Pseudouridine synthase"/>
    <property type="match status" value="1"/>
</dbReference>
<comment type="subunit">
    <text evidence="4">Homodimer.</text>
</comment>
<dbReference type="NCBIfam" id="TIGR00071">
    <property type="entry name" value="hisT_truA"/>
    <property type="match status" value="1"/>
</dbReference>
<proteinExistence type="inferred from homology"/>
<evidence type="ECO:0000313" key="7">
    <source>
        <dbReference type="EMBL" id="MDR6226924.1"/>
    </source>
</evidence>
<accession>A0ABU1IQ54</accession>
<feature type="domain" description="Pseudouridine synthase I TruA alpha/beta" evidence="6">
    <location>
        <begin position="144"/>
        <end position="244"/>
    </location>
</feature>
<feature type="binding site" evidence="4">
    <location>
        <position position="109"/>
    </location>
    <ligand>
        <name>substrate</name>
    </ligand>
</feature>
<comment type="catalytic activity">
    <reaction evidence="4 5">
        <text>uridine(38/39/40) in tRNA = pseudouridine(38/39/40) in tRNA</text>
        <dbReference type="Rhea" id="RHEA:22376"/>
        <dbReference type="Rhea" id="RHEA-COMP:10085"/>
        <dbReference type="Rhea" id="RHEA-COMP:10087"/>
        <dbReference type="ChEBI" id="CHEBI:65314"/>
        <dbReference type="ChEBI" id="CHEBI:65315"/>
        <dbReference type="EC" id="5.4.99.12"/>
    </reaction>
</comment>
<keyword evidence="8" id="KW-1185">Reference proteome</keyword>
<organism evidence="7 8">
    <name type="scientific">Desmospora profundinema</name>
    <dbReference type="NCBI Taxonomy" id="1571184"/>
    <lineage>
        <taxon>Bacteria</taxon>
        <taxon>Bacillati</taxon>
        <taxon>Bacillota</taxon>
        <taxon>Bacilli</taxon>
        <taxon>Bacillales</taxon>
        <taxon>Thermoactinomycetaceae</taxon>
        <taxon>Desmospora</taxon>
    </lineage>
</organism>
<dbReference type="PANTHER" id="PTHR11142:SF0">
    <property type="entry name" value="TRNA PSEUDOURIDINE SYNTHASE-LIKE 1"/>
    <property type="match status" value="1"/>
</dbReference>
<evidence type="ECO:0000256" key="3">
    <source>
        <dbReference type="ARBA" id="ARBA00023235"/>
    </source>
</evidence>
<evidence type="ECO:0000256" key="2">
    <source>
        <dbReference type="ARBA" id="ARBA00022694"/>
    </source>
</evidence>
<dbReference type="PANTHER" id="PTHR11142">
    <property type="entry name" value="PSEUDOURIDYLATE SYNTHASE"/>
    <property type="match status" value="1"/>
</dbReference>
<dbReference type="InterPro" id="IPR020094">
    <property type="entry name" value="TruA/RsuA/RluB/E/F_N"/>
</dbReference>
<keyword evidence="2 4" id="KW-0819">tRNA processing</keyword>
<feature type="active site" description="Nucleophile" evidence="4">
    <location>
        <position position="51"/>
    </location>
</feature>
<dbReference type="EC" id="5.4.99.12" evidence="4"/>
<feature type="domain" description="Pseudouridine synthase I TruA alpha/beta" evidence="6">
    <location>
        <begin position="7"/>
        <end position="101"/>
    </location>
</feature>
<dbReference type="Gene3D" id="3.30.70.580">
    <property type="entry name" value="Pseudouridine synthase I, catalytic domain, N-terminal subdomain"/>
    <property type="match status" value="1"/>
</dbReference>
<evidence type="ECO:0000256" key="4">
    <source>
        <dbReference type="HAMAP-Rule" id="MF_00171"/>
    </source>
</evidence>
<comment type="caution">
    <text evidence="4">Lacks conserved residue(s) required for the propagation of feature annotation.</text>
</comment>
<comment type="similarity">
    <text evidence="1 4 5">Belongs to the tRNA pseudouridine synthase TruA family.</text>
</comment>
<dbReference type="PIRSF" id="PIRSF001430">
    <property type="entry name" value="tRNA_psdUrid_synth"/>
    <property type="match status" value="1"/>
</dbReference>
<dbReference type="HAMAP" id="MF_00171">
    <property type="entry name" value="TruA"/>
    <property type="match status" value="1"/>
</dbReference>
<comment type="function">
    <text evidence="4">Formation of pseudouridine at positions 38, 39 and 40 in the anticodon stem and loop of transfer RNAs.</text>
</comment>
<dbReference type="CDD" id="cd02570">
    <property type="entry name" value="PseudoU_synth_EcTruA"/>
    <property type="match status" value="1"/>
</dbReference>
<dbReference type="InterPro" id="IPR020097">
    <property type="entry name" value="PsdUridine_synth_TruA_a/b_dom"/>
</dbReference>
<dbReference type="Proteomes" id="UP001185012">
    <property type="component" value="Unassembled WGS sequence"/>
</dbReference>
<dbReference type="EMBL" id="JAVDQG010000007">
    <property type="protein sequence ID" value="MDR6226924.1"/>
    <property type="molecule type" value="Genomic_DNA"/>
</dbReference>
<dbReference type="Pfam" id="PF01416">
    <property type="entry name" value="PseudoU_synth_1"/>
    <property type="match status" value="2"/>
</dbReference>
<sequence length="254" mass="28631">MRLKMTVAYDGTDFSGFQSQPRCRTVQDTLEEVLSRVADHPVQVTASGRTDAGVHAQGQVIHWDTDSPLPVDRWVRVTNHILPKDVLIRSAEEVKADFHARKDARWKWYRYTWDTRRVPDLFLRRYTTHWPHSLDVNAMAEAGRHLVGTHDFTSFSAARAQVSHRVRSLYECRIRCPQHGVVALDVVGDGFLYNMVRIIAGTLADVGGGKIAADSIPAILEARKREAAGRTLPPEGLTLMRVGYGSDQERNFLS</sequence>
<evidence type="ECO:0000256" key="5">
    <source>
        <dbReference type="RuleBase" id="RU003792"/>
    </source>
</evidence>
<keyword evidence="3 4" id="KW-0413">Isomerase</keyword>
<dbReference type="InterPro" id="IPR001406">
    <property type="entry name" value="PsdUridine_synth_TruA"/>
</dbReference>
<dbReference type="InterPro" id="IPR020103">
    <property type="entry name" value="PsdUridine_synth_cat_dom_sf"/>
</dbReference>
<dbReference type="InterPro" id="IPR020095">
    <property type="entry name" value="PsdUridine_synth_TruA_C"/>
</dbReference>
<name>A0ABU1IQ54_9BACL</name>
<evidence type="ECO:0000256" key="1">
    <source>
        <dbReference type="ARBA" id="ARBA00009375"/>
    </source>
</evidence>
<protein>
    <recommendedName>
        <fullName evidence="4">tRNA pseudouridine synthase A</fullName>
        <ecNumber evidence="4">5.4.99.12</ecNumber>
    </recommendedName>
    <alternativeName>
        <fullName evidence="4">tRNA pseudouridine(38-40) synthase</fullName>
    </alternativeName>
    <alternativeName>
        <fullName evidence="4">tRNA pseudouridylate synthase I</fullName>
    </alternativeName>
    <alternativeName>
        <fullName evidence="4">tRNA-uridine isomerase I</fullName>
    </alternativeName>
</protein>
<reference evidence="7 8" key="1">
    <citation type="submission" date="2023-07" db="EMBL/GenBank/DDBJ databases">
        <title>Genomic Encyclopedia of Type Strains, Phase IV (KMG-IV): sequencing the most valuable type-strain genomes for metagenomic binning, comparative biology and taxonomic classification.</title>
        <authorList>
            <person name="Goeker M."/>
        </authorList>
    </citation>
    <scope>NUCLEOTIDE SEQUENCE [LARGE SCALE GENOMIC DNA]</scope>
    <source>
        <strain evidence="7 8">DSM 45903</strain>
    </source>
</reference>
<comment type="caution">
    <text evidence="7">The sequence shown here is derived from an EMBL/GenBank/DDBJ whole genome shotgun (WGS) entry which is preliminary data.</text>
</comment>
<gene>
    <name evidence="4" type="primary">truA</name>
    <name evidence="7" type="ORF">JOE21_002936</name>
</gene>
<dbReference type="RefSeq" id="WP_309867500.1">
    <property type="nucleotide sequence ID" value="NZ_JAVDQG010000007.1"/>
</dbReference>
<dbReference type="Gene3D" id="3.30.70.660">
    <property type="entry name" value="Pseudouridine synthase I, catalytic domain, C-terminal subdomain"/>
    <property type="match status" value="1"/>
</dbReference>
<evidence type="ECO:0000313" key="8">
    <source>
        <dbReference type="Proteomes" id="UP001185012"/>
    </source>
</evidence>